<proteinExistence type="predicted"/>
<feature type="domain" description="Sfi1 spindle body" evidence="2">
    <location>
        <begin position="628"/>
        <end position="738"/>
    </location>
</feature>
<feature type="compositionally biased region" description="Low complexity" evidence="1">
    <location>
        <begin position="331"/>
        <end position="341"/>
    </location>
</feature>
<feature type="compositionally biased region" description="Pro residues" evidence="1">
    <location>
        <begin position="147"/>
        <end position="161"/>
    </location>
</feature>
<feature type="region of interest" description="Disordered" evidence="1">
    <location>
        <begin position="45"/>
        <end position="66"/>
    </location>
</feature>
<feature type="compositionally biased region" description="Basic and acidic residues" evidence="1">
    <location>
        <begin position="110"/>
        <end position="123"/>
    </location>
</feature>
<feature type="compositionally biased region" description="Low complexity" evidence="1">
    <location>
        <begin position="125"/>
        <end position="146"/>
    </location>
</feature>
<reference evidence="3 4" key="1">
    <citation type="submission" date="2020-11" db="EMBL/GenBank/DDBJ databases">
        <title>Kefir isolates.</title>
        <authorList>
            <person name="Marcisauskas S."/>
            <person name="Kim Y."/>
            <person name="Blasche S."/>
        </authorList>
    </citation>
    <scope>NUCLEOTIDE SEQUENCE [LARGE SCALE GENOMIC DNA]</scope>
    <source>
        <strain evidence="3 4">KR</strain>
    </source>
</reference>
<gene>
    <name evidence="3" type="ORF">C6P46_004558</name>
</gene>
<dbReference type="Proteomes" id="UP000777482">
    <property type="component" value="Unassembled WGS sequence"/>
</dbReference>
<feature type="region of interest" description="Disordered" evidence="1">
    <location>
        <begin position="1"/>
        <end position="31"/>
    </location>
</feature>
<accession>A0A9P6W0K5</accession>
<dbReference type="EMBL" id="PUHQ01000043">
    <property type="protein sequence ID" value="KAG0660533.1"/>
    <property type="molecule type" value="Genomic_DNA"/>
</dbReference>
<keyword evidence="4" id="KW-1185">Reference proteome</keyword>
<name>A0A9P6W0K5_RHOMI</name>
<evidence type="ECO:0000259" key="2">
    <source>
        <dbReference type="Pfam" id="PF08457"/>
    </source>
</evidence>
<feature type="compositionally biased region" description="Low complexity" evidence="1">
    <location>
        <begin position="302"/>
        <end position="314"/>
    </location>
</feature>
<evidence type="ECO:0000256" key="1">
    <source>
        <dbReference type="SAM" id="MobiDB-lite"/>
    </source>
</evidence>
<feature type="region of interest" description="Disordered" evidence="1">
    <location>
        <begin position="94"/>
        <end position="341"/>
    </location>
</feature>
<protein>
    <recommendedName>
        <fullName evidence="2">Sfi1 spindle body domain-containing protein</fullName>
    </recommendedName>
</protein>
<feature type="compositionally biased region" description="Basic and acidic residues" evidence="1">
    <location>
        <begin position="1"/>
        <end position="11"/>
    </location>
</feature>
<feature type="compositionally biased region" description="Low complexity" evidence="1">
    <location>
        <begin position="237"/>
        <end position="250"/>
    </location>
</feature>
<dbReference type="InterPro" id="IPR013665">
    <property type="entry name" value="Sfi1_dom"/>
</dbReference>
<dbReference type="OrthoDB" id="2534627at2759"/>
<evidence type="ECO:0000313" key="4">
    <source>
        <dbReference type="Proteomes" id="UP000777482"/>
    </source>
</evidence>
<organism evidence="3 4">
    <name type="scientific">Rhodotorula mucilaginosa</name>
    <name type="common">Yeast</name>
    <name type="synonym">Rhodotorula rubra</name>
    <dbReference type="NCBI Taxonomy" id="5537"/>
    <lineage>
        <taxon>Eukaryota</taxon>
        <taxon>Fungi</taxon>
        <taxon>Dikarya</taxon>
        <taxon>Basidiomycota</taxon>
        <taxon>Pucciniomycotina</taxon>
        <taxon>Microbotryomycetes</taxon>
        <taxon>Sporidiobolales</taxon>
        <taxon>Sporidiobolaceae</taxon>
        <taxon>Rhodotorula</taxon>
    </lineage>
</organism>
<dbReference type="AlphaFoldDB" id="A0A9P6W0K5"/>
<dbReference type="Pfam" id="PF08457">
    <property type="entry name" value="Sfi1"/>
    <property type="match status" value="1"/>
</dbReference>
<feature type="compositionally biased region" description="Low complexity" evidence="1">
    <location>
        <begin position="258"/>
        <end position="268"/>
    </location>
</feature>
<evidence type="ECO:0000313" key="3">
    <source>
        <dbReference type="EMBL" id="KAG0660533.1"/>
    </source>
</evidence>
<comment type="caution">
    <text evidence="3">The sequence shown here is derived from an EMBL/GenBank/DDBJ whole genome shotgun (WGS) entry which is preliminary data.</text>
</comment>
<sequence>MAPDPGYRRDASTSSSSSTRLEQRFPPLTDKQRLQIEQTLARLPANASTWADLTRAQQRDPRQDDEDDLYEVWLKLVWQDGVTWHDKWNSVKRQLTDPLPVPPHRHRRRPSDNLDVLREKLDRVTTLARGTAAAATDHEAPAAPRQQQPPPRRPHSTPPSRPLLVRPTRRRSPTSAAALEAGHSSSDEQFVGVPKPSSTTTMTTGGGSHRLVLPPGASRRAFLDDDDNYDRHPPAPTTTTTTTRRPPATTARRRRSSHPAAESRPAAAVRGGLSPGERPPPVMMSTPARPTIDRLTEPDPTPLLSARLSSLHLAPPAPLADDGRRRRRSSSESSSSSSGSLLIASAFSPPEAVSRADQFSRLRILLPSFSHWRVRTTAIRQRELDLEDKRRVWLLRCAIEQWRRVRLEAIRAAYRVAERFDQRRLVRWVRGESRRALGARERQRKINGLTRARDRLVARVDHRALHHSLDRWRLRTAARVVVRKRASHLARAALYAWQRRRRAVRAREEELKRRAEWQADRWELGRAERAWKGWRRLTALRGGERSVREGQERRLRGDAWEIWRTKTYEVDRVRRLEALASRSDAHRLATEALTRWVGQLVLRREQESIASRYYDENLVKQKRAKGLLTRWRLRLRLRLSMRVGANDLAASMVDKWLARLDHVQVELATRADARLAERDSTLLRVTFTAWRASRSRVSRLTLAAQGVHRTRLLVQAVEKWRGRVEHERVLQASRADVRLAAVTLNVWLENVIAHKEREREAVKWSNARVARFGFAGWAAATVRAEQRLVLADAHRAVKLEELRERVFRQWHDLAQRSRTLRERCAAVLQLRRRARLENAFDTWRERSLRRGEEVVAQRREGRERREAWDWWKARTKTLAAIEFHKVRLGSRAFACWRAWTPPRELSLQAIETDRRAMSSGALQRSPAPRQLSVFGFATTPCLVLADTAAESCFPVTVSCLSLYAVAVDVHIDGSDEPLSSVAAPFRVVYLRRQAPADYACFFPVLQGEATFFLVVKLGAVATEALRRV</sequence>